<feature type="region of interest" description="Disordered" evidence="1">
    <location>
        <begin position="38"/>
        <end position="73"/>
    </location>
</feature>
<protein>
    <submittedName>
        <fullName evidence="2">Uncharacterized protein</fullName>
    </submittedName>
</protein>
<gene>
    <name evidence="2" type="ORF">QR685DRAFT_303430</name>
</gene>
<reference evidence="2 3" key="1">
    <citation type="submission" date="2023-09" db="EMBL/GenBank/DDBJ databases">
        <title>Multi-omics analysis of a traditional fermented food reveals byproduct-associated fungal strains for waste-to-food upcycling.</title>
        <authorList>
            <consortium name="Lawrence Berkeley National Laboratory"/>
            <person name="Rekdal V.M."/>
            <person name="Villalobos-Escobedo J.M."/>
            <person name="Rodriguez-Valeron N."/>
            <person name="Garcia M.O."/>
            <person name="Vasquez D.P."/>
            <person name="Damayanti I."/>
            <person name="Sorensen P.M."/>
            <person name="Baidoo E.E."/>
            <person name="De Carvalho A.C."/>
            <person name="Riley R."/>
            <person name="Lipzen A."/>
            <person name="He G."/>
            <person name="Yan M."/>
            <person name="Haridas S."/>
            <person name="Daum C."/>
            <person name="Yoshinaga Y."/>
            <person name="Ng V."/>
            <person name="Grigoriev I.V."/>
            <person name="Munk R."/>
            <person name="Nuraida L."/>
            <person name="Wijaya C.H."/>
            <person name="Morales P.-C."/>
            <person name="Keasling J.D."/>
        </authorList>
    </citation>
    <scope>NUCLEOTIDE SEQUENCE [LARGE SCALE GENOMIC DNA]</scope>
    <source>
        <strain evidence="2 3">FGSC 2613</strain>
    </source>
</reference>
<keyword evidence="3" id="KW-1185">Reference proteome</keyword>
<evidence type="ECO:0000256" key="1">
    <source>
        <dbReference type="SAM" id="MobiDB-lite"/>
    </source>
</evidence>
<evidence type="ECO:0000313" key="2">
    <source>
        <dbReference type="EMBL" id="KAL0469879.1"/>
    </source>
</evidence>
<proteinExistence type="predicted"/>
<feature type="compositionally biased region" description="Polar residues" evidence="1">
    <location>
        <begin position="58"/>
        <end position="73"/>
    </location>
</feature>
<sequence length="73" mass="7989">MLHRLPALRRKTAPRDETGLAARCADSCTYTSGALRSKVEGREWERPTAGAPLRPSRSGFQPASQVTPVIQRA</sequence>
<name>A0ABR3DBB1_NEUIN</name>
<evidence type="ECO:0000313" key="3">
    <source>
        <dbReference type="Proteomes" id="UP001451303"/>
    </source>
</evidence>
<dbReference type="EMBL" id="JAVLET010000005">
    <property type="protein sequence ID" value="KAL0469879.1"/>
    <property type="molecule type" value="Genomic_DNA"/>
</dbReference>
<dbReference type="Proteomes" id="UP001451303">
    <property type="component" value="Unassembled WGS sequence"/>
</dbReference>
<comment type="caution">
    <text evidence="2">The sequence shown here is derived from an EMBL/GenBank/DDBJ whole genome shotgun (WGS) entry which is preliminary data.</text>
</comment>
<organism evidence="2 3">
    <name type="scientific">Neurospora intermedia</name>
    <dbReference type="NCBI Taxonomy" id="5142"/>
    <lineage>
        <taxon>Eukaryota</taxon>
        <taxon>Fungi</taxon>
        <taxon>Dikarya</taxon>
        <taxon>Ascomycota</taxon>
        <taxon>Pezizomycotina</taxon>
        <taxon>Sordariomycetes</taxon>
        <taxon>Sordariomycetidae</taxon>
        <taxon>Sordariales</taxon>
        <taxon>Sordariaceae</taxon>
        <taxon>Neurospora</taxon>
    </lineage>
</organism>
<accession>A0ABR3DBB1</accession>